<name>A0A840BP64_9RHOO</name>
<dbReference type="EMBL" id="JACIET010000002">
    <property type="protein sequence ID" value="MBB4013462.1"/>
    <property type="molecule type" value="Genomic_DNA"/>
</dbReference>
<keyword evidence="2" id="KW-1185">Reference proteome</keyword>
<comment type="caution">
    <text evidence="1">The sequence shown here is derived from an EMBL/GenBank/DDBJ whole genome shotgun (WGS) entry which is preliminary data.</text>
</comment>
<proteinExistence type="predicted"/>
<evidence type="ECO:0000313" key="1">
    <source>
        <dbReference type="EMBL" id="MBB4013462.1"/>
    </source>
</evidence>
<evidence type="ECO:0000313" key="2">
    <source>
        <dbReference type="Proteomes" id="UP000561045"/>
    </source>
</evidence>
<dbReference type="RefSeq" id="WP_183635330.1">
    <property type="nucleotide sequence ID" value="NZ_BAABLE010000005.1"/>
</dbReference>
<dbReference type="Proteomes" id="UP000561045">
    <property type="component" value="Unassembled WGS sequence"/>
</dbReference>
<organism evidence="1 2">
    <name type="scientific">Niveibacterium umoris</name>
    <dbReference type="NCBI Taxonomy" id="1193620"/>
    <lineage>
        <taxon>Bacteria</taxon>
        <taxon>Pseudomonadati</taxon>
        <taxon>Pseudomonadota</taxon>
        <taxon>Betaproteobacteria</taxon>
        <taxon>Rhodocyclales</taxon>
        <taxon>Rhodocyclaceae</taxon>
        <taxon>Niveibacterium</taxon>
    </lineage>
</organism>
<protein>
    <recommendedName>
        <fullName evidence="3">DUF3825 domain-containing protein</fullName>
    </recommendedName>
</protein>
<accession>A0A840BP64</accession>
<evidence type="ECO:0008006" key="3">
    <source>
        <dbReference type="Google" id="ProtNLM"/>
    </source>
</evidence>
<reference evidence="1 2" key="1">
    <citation type="submission" date="2020-08" db="EMBL/GenBank/DDBJ databases">
        <title>Genomic Encyclopedia of Type Strains, Phase IV (KMG-IV): sequencing the most valuable type-strain genomes for metagenomic binning, comparative biology and taxonomic classification.</title>
        <authorList>
            <person name="Goeker M."/>
        </authorList>
    </citation>
    <scope>NUCLEOTIDE SEQUENCE [LARGE SCALE GENOMIC DNA]</scope>
    <source>
        <strain evidence="1 2">DSM 106739</strain>
    </source>
</reference>
<sequence length="347" mass="39208">MPINDLARRYLDHFEQGLEIPGGLPHRKALAQLRLDYSAQSLERIDLLLRQMRERLKPEPNAFINDSANQNLSYLLAFYIGETISRFTGQRCDWFKYEELREIAPPELLADYPYGFNTSITCVFERDGFYVPLSPVLQQLFFDDPDFTVASSAQRVLRRVLDKPVLTPRTTGEPAPVPQNPIIYEAVAEALEFAGSATAFAIWNVMEGSDHPPSLTHRFASGKVLTQNMMFLSWNEAIENSKKVLKSNAENAQVSALTYDGFINLPSHRTDALVLELQAYQPLPFTAHIVIPYRSAKKPEGFALYAPRVLDLSIDAAHLPAVREGFFSGIRSFNPGDMWDKHYLPGV</sequence>
<dbReference type="AlphaFoldDB" id="A0A840BP64"/>
<gene>
    <name evidence="1" type="ORF">GGR36_002808</name>
</gene>